<evidence type="ECO:0000259" key="1">
    <source>
        <dbReference type="Pfam" id="PF13860"/>
    </source>
</evidence>
<gene>
    <name evidence="2" type="ORF">ENS31_03220</name>
</gene>
<name>A0A7V3E690_9BACT</name>
<dbReference type="Gene3D" id="2.60.40.4070">
    <property type="match status" value="1"/>
</dbReference>
<dbReference type="InterPro" id="IPR026444">
    <property type="entry name" value="Secre_tail"/>
</dbReference>
<reference evidence="2" key="1">
    <citation type="journal article" date="2020" name="mSystems">
        <title>Genome- and Community-Level Interaction Insights into Carbon Utilization and Element Cycling Functions of Hydrothermarchaeota in Hydrothermal Sediment.</title>
        <authorList>
            <person name="Zhou Z."/>
            <person name="Liu Y."/>
            <person name="Xu W."/>
            <person name="Pan J."/>
            <person name="Luo Z.H."/>
            <person name="Li M."/>
        </authorList>
    </citation>
    <scope>NUCLEOTIDE SEQUENCE [LARGE SCALE GENOMIC DNA]</scope>
    <source>
        <strain evidence="2">SpSt-479</strain>
    </source>
</reference>
<feature type="domain" description="FlgD/Vpr Ig-like" evidence="1">
    <location>
        <begin position="303"/>
        <end position="353"/>
    </location>
</feature>
<protein>
    <submittedName>
        <fullName evidence="2">T9SS type A sorting domain-containing protein</fullName>
    </submittedName>
</protein>
<dbReference type="EMBL" id="DSUJ01000008">
    <property type="protein sequence ID" value="HFI90526.1"/>
    <property type="molecule type" value="Genomic_DNA"/>
</dbReference>
<comment type="caution">
    <text evidence="2">The sequence shown here is derived from an EMBL/GenBank/DDBJ whole genome shotgun (WGS) entry which is preliminary data.</text>
</comment>
<dbReference type="Pfam" id="PF13860">
    <property type="entry name" value="FlgD_ig"/>
    <property type="match status" value="1"/>
</dbReference>
<dbReference type="PROSITE" id="PS51318">
    <property type="entry name" value="TAT"/>
    <property type="match status" value="1"/>
</dbReference>
<dbReference type="InterPro" id="IPR025965">
    <property type="entry name" value="FlgD/Vpr_Ig-like"/>
</dbReference>
<dbReference type="InterPro" id="IPR036280">
    <property type="entry name" value="Multihaem_cyt_sf"/>
</dbReference>
<dbReference type="SUPFAM" id="SSF48695">
    <property type="entry name" value="Multiheme cytochromes"/>
    <property type="match status" value="1"/>
</dbReference>
<proteinExistence type="predicted"/>
<dbReference type="InterPro" id="IPR010181">
    <property type="entry name" value="CGCAxxGCC_motif"/>
</dbReference>
<dbReference type="Pfam" id="PF09719">
    <property type="entry name" value="C_GCAxxG_C_C"/>
    <property type="match status" value="1"/>
</dbReference>
<accession>A0A7V3E690</accession>
<dbReference type="AlphaFoldDB" id="A0A7V3E690"/>
<evidence type="ECO:0000313" key="2">
    <source>
        <dbReference type="EMBL" id="HFI90526.1"/>
    </source>
</evidence>
<organism evidence="2">
    <name type="scientific">Ignavibacterium album</name>
    <dbReference type="NCBI Taxonomy" id="591197"/>
    <lineage>
        <taxon>Bacteria</taxon>
        <taxon>Pseudomonadati</taxon>
        <taxon>Ignavibacteriota</taxon>
        <taxon>Ignavibacteria</taxon>
        <taxon>Ignavibacteriales</taxon>
        <taxon>Ignavibacteriaceae</taxon>
        <taxon>Ignavibacterium</taxon>
    </lineage>
</organism>
<dbReference type="InterPro" id="IPR006311">
    <property type="entry name" value="TAT_signal"/>
</dbReference>
<dbReference type="NCBIfam" id="TIGR04183">
    <property type="entry name" value="Por_Secre_tail"/>
    <property type="match status" value="1"/>
</dbReference>
<sequence length="371" mass="40170">MEKLSRKDFLANASKAAVGLAAVGGLSSIVTTASLKAGSKVTPWPWPYAQLDKEAVRIQAHYLYWNDKDCASGTFGALVQALATAVGDPWTNMPIETMLFGRGGGAGWGTLCGCLNGGAAIISLVTTKAQSTPLITELWGWYNSTQLPTDQANQVAVNGQYLVHNYDQALPQNISGSPLCHVSVTEWCVTAQKKVSDVERKERCARVTGDVAAKVVELLNAHFAGTFVPTYVDPATLTACMGCHGSAVLNNVMTKMECTQCHGDNPHPNSVERIDPVANSFELYQNYPNPFNPSTKIRYSISRPEKVTVGIYDIQGSLIKVLVDRELQSPGVYETVWDGTDFTGAKVASGIYFSRLESDSFMKTIKMTLVK</sequence>